<evidence type="ECO:0000259" key="12">
    <source>
        <dbReference type="Pfam" id="PF01434"/>
    </source>
</evidence>
<feature type="domain" description="AAA ATPase AAA+ lid" evidence="13">
    <location>
        <begin position="78"/>
        <end position="121"/>
    </location>
</feature>
<dbReference type="GO" id="GO:0009535">
    <property type="term" value="C:chloroplast thylakoid membrane"/>
    <property type="evidence" value="ECO:0007669"/>
    <property type="project" value="TreeGrafter"/>
</dbReference>
<dbReference type="InterPro" id="IPR000642">
    <property type="entry name" value="Peptidase_M41"/>
</dbReference>
<dbReference type="FunFam" id="1.20.58.760:FF:000001">
    <property type="entry name" value="ATP-dependent zinc metalloprotease FtsH"/>
    <property type="match status" value="1"/>
</dbReference>
<evidence type="ECO:0000256" key="7">
    <source>
        <dbReference type="ARBA" id="ARBA00022723"/>
    </source>
</evidence>
<evidence type="ECO:0000256" key="8">
    <source>
        <dbReference type="ARBA" id="ARBA00022801"/>
    </source>
</evidence>
<dbReference type="PANTHER" id="PTHR23076">
    <property type="entry name" value="METALLOPROTEASE M41 FTSH"/>
    <property type="match status" value="1"/>
</dbReference>
<dbReference type="FunFam" id="1.10.8.60:FF:000001">
    <property type="entry name" value="ATP-dependent zinc metalloprotease FtsH"/>
    <property type="match status" value="1"/>
</dbReference>
<protein>
    <recommendedName>
        <fullName evidence="16">Peptidase M41 domain-containing protein</fullName>
    </recommendedName>
</protein>
<sequence length="272" mass="29682">MGLAEYLPYSPLLISEEEPEYNFAKDGAIDPRNDTEAHGYPEIGTLQSMWLSTIVPAGLGNAVYYNRVHSRGKALAKDVDFDKVARRTPSFTGADLQNLMNEAAILAARRDLKEISKDEISDALERIIAGPEKKNAVVSEEKKLVAYHEAGHALVGALMPEYDPVAKISIIPRGQAGGLTFFAPSEEWLESGLYSRSYLENQMAVALGGRVAEEVIFGQENVTTVASSDFMQVSRVARQMVERFGFSKKIGQIAIGGGGGNPFLGQQVCFYN</sequence>
<comment type="subcellular location">
    <subcellularLocation>
        <location evidence="3">Membrane</location>
    </subcellularLocation>
</comment>
<evidence type="ECO:0000313" key="14">
    <source>
        <dbReference type="EMBL" id="TVU12545.1"/>
    </source>
</evidence>
<evidence type="ECO:0000256" key="5">
    <source>
        <dbReference type="ARBA" id="ARBA00010550"/>
    </source>
</evidence>
<organism evidence="14 15">
    <name type="scientific">Eragrostis curvula</name>
    <name type="common">weeping love grass</name>
    <dbReference type="NCBI Taxonomy" id="38414"/>
    <lineage>
        <taxon>Eukaryota</taxon>
        <taxon>Viridiplantae</taxon>
        <taxon>Streptophyta</taxon>
        <taxon>Embryophyta</taxon>
        <taxon>Tracheophyta</taxon>
        <taxon>Spermatophyta</taxon>
        <taxon>Magnoliopsida</taxon>
        <taxon>Liliopsida</taxon>
        <taxon>Poales</taxon>
        <taxon>Poaceae</taxon>
        <taxon>PACMAD clade</taxon>
        <taxon>Chloridoideae</taxon>
        <taxon>Eragrostideae</taxon>
        <taxon>Eragrostidinae</taxon>
        <taxon>Eragrostis</taxon>
    </lineage>
</organism>
<dbReference type="PANTHER" id="PTHR23076:SF113">
    <property type="entry name" value="ATP-DEPENDENT ZINC METALLOPROTEASE FTSH 1, CHLOROPLASTIC-RELATED"/>
    <property type="match status" value="1"/>
</dbReference>
<dbReference type="GO" id="GO:0004176">
    <property type="term" value="F:ATP-dependent peptidase activity"/>
    <property type="evidence" value="ECO:0007669"/>
    <property type="project" value="InterPro"/>
</dbReference>
<keyword evidence="9" id="KW-0862">Zinc</keyword>
<proteinExistence type="inferred from homology"/>
<evidence type="ECO:0000313" key="15">
    <source>
        <dbReference type="Proteomes" id="UP000324897"/>
    </source>
</evidence>
<evidence type="ECO:0000256" key="2">
    <source>
        <dbReference type="ARBA" id="ARBA00003497"/>
    </source>
</evidence>
<evidence type="ECO:0000256" key="6">
    <source>
        <dbReference type="ARBA" id="ARBA00022670"/>
    </source>
</evidence>
<evidence type="ECO:0000256" key="9">
    <source>
        <dbReference type="ARBA" id="ARBA00022833"/>
    </source>
</evidence>
<comment type="similarity">
    <text evidence="5">In the N-terminal section; belongs to the AAA ATPase family.</text>
</comment>
<comment type="function">
    <text evidence="2">Probable ATP-dependent zinc metallopeptidase.</text>
</comment>
<dbReference type="Pfam" id="PF17862">
    <property type="entry name" value="AAA_lid_3"/>
    <property type="match status" value="1"/>
</dbReference>
<dbReference type="Gramene" id="TVU12545">
    <property type="protein sequence ID" value="TVU12545"/>
    <property type="gene ID" value="EJB05_46196"/>
</dbReference>
<dbReference type="SUPFAM" id="SSF140990">
    <property type="entry name" value="FtsH protease domain-like"/>
    <property type="match status" value="1"/>
</dbReference>
<accession>A0A5J9TMN1</accession>
<name>A0A5J9TMN1_9POAL</name>
<dbReference type="OrthoDB" id="1713939at2759"/>
<keyword evidence="15" id="KW-1185">Reference proteome</keyword>
<dbReference type="SUPFAM" id="SSF52540">
    <property type="entry name" value="P-loop containing nucleoside triphosphate hydrolases"/>
    <property type="match status" value="1"/>
</dbReference>
<evidence type="ECO:0000256" key="4">
    <source>
        <dbReference type="ARBA" id="ARBA00010044"/>
    </source>
</evidence>
<dbReference type="GO" id="GO:0005524">
    <property type="term" value="F:ATP binding"/>
    <property type="evidence" value="ECO:0007669"/>
    <property type="project" value="InterPro"/>
</dbReference>
<dbReference type="GO" id="GO:0004222">
    <property type="term" value="F:metalloendopeptidase activity"/>
    <property type="evidence" value="ECO:0007669"/>
    <property type="project" value="InterPro"/>
</dbReference>
<dbReference type="Gene3D" id="1.10.8.60">
    <property type="match status" value="1"/>
</dbReference>
<evidence type="ECO:0000259" key="13">
    <source>
        <dbReference type="Pfam" id="PF17862"/>
    </source>
</evidence>
<dbReference type="InterPro" id="IPR041569">
    <property type="entry name" value="AAA_lid_3"/>
</dbReference>
<keyword evidence="8" id="KW-0378">Hydrolase</keyword>
<comment type="similarity">
    <text evidence="4">In the C-terminal section; belongs to the peptidase M41 family.</text>
</comment>
<dbReference type="GO" id="GO:0046872">
    <property type="term" value="F:metal ion binding"/>
    <property type="evidence" value="ECO:0007669"/>
    <property type="project" value="UniProtKB-KW"/>
</dbReference>
<evidence type="ECO:0000256" key="11">
    <source>
        <dbReference type="ARBA" id="ARBA00023136"/>
    </source>
</evidence>
<comment type="cofactor">
    <cofactor evidence="1">
        <name>Zn(2+)</name>
        <dbReference type="ChEBI" id="CHEBI:29105"/>
    </cofactor>
</comment>
<keyword evidence="7" id="KW-0479">Metal-binding</keyword>
<evidence type="ECO:0000256" key="1">
    <source>
        <dbReference type="ARBA" id="ARBA00001947"/>
    </source>
</evidence>
<keyword evidence="10" id="KW-0482">Metalloprotease</keyword>
<feature type="domain" description="Peptidase M41" evidence="12">
    <location>
        <begin position="138"/>
        <end position="267"/>
    </location>
</feature>
<dbReference type="AlphaFoldDB" id="A0A5J9TMN1"/>
<dbReference type="Pfam" id="PF01434">
    <property type="entry name" value="Peptidase_M41"/>
    <property type="match status" value="1"/>
</dbReference>
<dbReference type="Gene3D" id="1.20.58.760">
    <property type="entry name" value="Peptidase M41"/>
    <property type="match status" value="1"/>
</dbReference>
<evidence type="ECO:0000256" key="10">
    <source>
        <dbReference type="ARBA" id="ARBA00023049"/>
    </source>
</evidence>
<keyword evidence="11" id="KW-0472">Membrane</keyword>
<dbReference type="Proteomes" id="UP000324897">
    <property type="component" value="Chromosome 3"/>
</dbReference>
<dbReference type="InterPro" id="IPR037219">
    <property type="entry name" value="Peptidase_M41-like"/>
</dbReference>
<feature type="non-terminal residue" evidence="14">
    <location>
        <position position="1"/>
    </location>
</feature>
<comment type="caution">
    <text evidence="14">The sequence shown here is derived from an EMBL/GenBank/DDBJ whole genome shotgun (WGS) entry which is preliminary data.</text>
</comment>
<evidence type="ECO:0000256" key="3">
    <source>
        <dbReference type="ARBA" id="ARBA00004370"/>
    </source>
</evidence>
<gene>
    <name evidence="14" type="ORF">EJB05_46196</name>
</gene>
<dbReference type="GO" id="GO:0006508">
    <property type="term" value="P:proteolysis"/>
    <property type="evidence" value="ECO:0007669"/>
    <property type="project" value="UniProtKB-KW"/>
</dbReference>
<dbReference type="InterPro" id="IPR027417">
    <property type="entry name" value="P-loop_NTPase"/>
</dbReference>
<reference evidence="14 15" key="1">
    <citation type="journal article" date="2019" name="Sci. Rep.">
        <title>A high-quality genome of Eragrostis curvula grass provides insights into Poaceae evolution and supports new strategies to enhance forage quality.</title>
        <authorList>
            <person name="Carballo J."/>
            <person name="Santos B.A.C.M."/>
            <person name="Zappacosta D."/>
            <person name="Garbus I."/>
            <person name="Selva J.P."/>
            <person name="Gallo C.A."/>
            <person name="Diaz A."/>
            <person name="Albertini E."/>
            <person name="Caccamo M."/>
            <person name="Echenique V."/>
        </authorList>
    </citation>
    <scope>NUCLEOTIDE SEQUENCE [LARGE SCALE GENOMIC DNA]</scope>
    <source>
        <strain evidence="15">cv. Victoria</strain>
        <tissue evidence="14">Leaf</tissue>
    </source>
</reference>
<dbReference type="EMBL" id="RWGY01000039">
    <property type="protein sequence ID" value="TVU12545.1"/>
    <property type="molecule type" value="Genomic_DNA"/>
</dbReference>
<evidence type="ECO:0008006" key="16">
    <source>
        <dbReference type="Google" id="ProtNLM"/>
    </source>
</evidence>
<keyword evidence="6" id="KW-0645">Protease</keyword>